<organism evidence="1">
    <name type="scientific">Arundo donax</name>
    <name type="common">Giant reed</name>
    <name type="synonym">Donax arundinaceus</name>
    <dbReference type="NCBI Taxonomy" id="35708"/>
    <lineage>
        <taxon>Eukaryota</taxon>
        <taxon>Viridiplantae</taxon>
        <taxon>Streptophyta</taxon>
        <taxon>Embryophyta</taxon>
        <taxon>Tracheophyta</taxon>
        <taxon>Spermatophyta</taxon>
        <taxon>Magnoliopsida</taxon>
        <taxon>Liliopsida</taxon>
        <taxon>Poales</taxon>
        <taxon>Poaceae</taxon>
        <taxon>PACMAD clade</taxon>
        <taxon>Arundinoideae</taxon>
        <taxon>Arundineae</taxon>
        <taxon>Arundo</taxon>
    </lineage>
</organism>
<sequence>MLRCDADISCPGLSQKPCINW</sequence>
<reference evidence="1" key="1">
    <citation type="submission" date="2014-09" db="EMBL/GenBank/DDBJ databases">
        <authorList>
            <person name="Magalhaes I.L.F."/>
            <person name="Oliveira U."/>
            <person name="Santos F.R."/>
            <person name="Vidigal T.H.D.A."/>
            <person name="Brescovit A.D."/>
            <person name="Santos A.J."/>
        </authorList>
    </citation>
    <scope>NUCLEOTIDE SEQUENCE</scope>
    <source>
        <tissue evidence="1">Shoot tissue taken approximately 20 cm above the soil surface</tissue>
    </source>
</reference>
<dbReference type="EMBL" id="GBRH01200822">
    <property type="protein sequence ID" value="JAD97073.1"/>
    <property type="molecule type" value="Transcribed_RNA"/>
</dbReference>
<evidence type="ECO:0000313" key="1">
    <source>
        <dbReference type="EMBL" id="JAD97073.1"/>
    </source>
</evidence>
<dbReference type="AlphaFoldDB" id="A0A0A9EDJ0"/>
<proteinExistence type="predicted"/>
<name>A0A0A9EDJ0_ARUDO</name>
<accession>A0A0A9EDJ0</accession>
<reference evidence="1" key="2">
    <citation type="journal article" date="2015" name="Data Brief">
        <title>Shoot transcriptome of the giant reed, Arundo donax.</title>
        <authorList>
            <person name="Barrero R.A."/>
            <person name="Guerrero F.D."/>
            <person name="Moolhuijzen P."/>
            <person name="Goolsby J.A."/>
            <person name="Tidwell J."/>
            <person name="Bellgard S.E."/>
            <person name="Bellgard M.I."/>
        </authorList>
    </citation>
    <scope>NUCLEOTIDE SEQUENCE</scope>
    <source>
        <tissue evidence="1">Shoot tissue taken approximately 20 cm above the soil surface</tissue>
    </source>
</reference>
<protein>
    <submittedName>
        <fullName evidence="1">Uncharacterized protein</fullName>
    </submittedName>
</protein>